<dbReference type="Pfam" id="PF06100">
    <property type="entry name" value="MCRA"/>
    <property type="match status" value="2"/>
</dbReference>
<name>A0A4S3JV89_9EURO</name>
<protein>
    <submittedName>
        <fullName evidence="1">Uncharacterized protein</fullName>
    </submittedName>
</protein>
<dbReference type="Gene3D" id="3.50.50.60">
    <property type="entry name" value="FAD/NAD(P)-binding domain"/>
    <property type="match status" value="1"/>
</dbReference>
<evidence type="ECO:0000313" key="2">
    <source>
        <dbReference type="Proteomes" id="UP000308092"/>
    </source>
</evidence>
<dbReference type="PANTHER" id="PTHR37417">
    <property type="entry name" value="67 KDA MYOSIN-CROSS-REACTIVE ANTIGEN FAMILY PROTEIN (AFU_ORTHOLOGUE AFUA_5G09970)"/>
    <property type="match status" value="1"/>
</dbReference>
<comment type="caution">
    <text evidence="1">The sequence shown here is derived from an EMBL/GenBank/DDBJ whole genome shotgun (WGS) entry which is preliminary data.</text>
</comment>
<dbReference type="VEuPathDB" id="FungiDB:EYZ11_001156"/>
<dbReference type="InterPro" id="IPR010354">
    <property type="entry name" value="Oleate_hydratase"/>
</dbReference>
<accession>A0A4S3JV89</accession>
<dbReference type="AlphaFoldDB" id="A0A4S3JV89"/>
<gene>
    <name evidence="1" type="ORF">EYZ11_001156</name>
</gene>
<dbReference type="Proteomes" id="UP000308092">
    <property type="component" value="Unassembled WGS sequence"/>
</dbReference>
<keyword evidence="2" id="KW-1185">Reference proteome</keyword>
<dbReference type="PANTHER" id="PTHR37417:SF4">
    <property type="entry name" value="67 KDA MYOSIN-CROSS-REACTIVE ANTIGEN FAMILY PROTEIN (AFU_ORTHOLOGUE AFUA_3G03570)"/>
    <property type="match status" value="1"/>
</dbReference>
<reference evidence="1 2" key="1">
    <citation type="submission" date="2019-03" db="EMBL/GenBank/DDBJ databases">
        <title>The genome sequence of a newly discovered highly antifungal drug resistant Aspergillus species, Aspergillus tanneri NIH 1004.</title>
        <authorList>
            <person name="Mounaud S."/>
            <person name="Singh I."/>
            <person name="Joardar V."/>
            <person name="Pakala S."/>
            <person name="Pakala S."/>
            <person name="Venepally P."/>
            <person name="Hoover J."/>
            <person name="Nierman W."/>
            <person name="Chung J."/>
            <person name="Losada L."/>
        </authorList>
    </citation>
    <scope>NUCLEOTIDE SEQUENCE [LARGE SCALE GENOMIC DNA]</scope>
    <source>
        <strain evidence="1 2">NIH1004</strain>
    </source>
</reference>
<dbReference type="GO" id="GO:0050151">
    <property type="term" value="F:oleate hydratase activity"/>
    <property type="evidence" value="ECO:0007669"/>
    <property type="project" value="InterPro"/>
</dbReference>
<proteinExistence type="predicted"/>
<dbReference type="InterPro" id="IPR036188">
    <property type="entry name" value="FAD/NAD-bd_sf"/>
</dbReference>
<dbReference type="GO" id="GO:0006631">
    <property type="term" value="P:fatty acid metabolic process"/>
    <property type="evidence" value="ECO:0007669"/>
    <property type="project" value="InterPro"/>
</dbReference>
<organism evidence="1 2">
    <name type="scientific">Aspergillus tanneri</name>
    <dbReference type="NCBI Taxonomy" id="1220188"/>
    <lineage>
        <taxon>Eukaryota</taxon>
        <taxon>Fungi</taxon>
        <taxon>Dikarya</taxon>
        <taxon>Ascomycota</taxon>
        <taxon>Pezizomycotina</taxon>
        <taxon>Eurotiomycetes</taxon>
        <taxon>Eurotiomycetidae</taxon>
        <taxon>Eurotiales</taxon>
        <taxon>Aspergillaceae</taxon>
        <taxon>Aspergillus</taxon>
        <taxon>Aspergillus subgen. Circumdati</taxon>
    </lineage>
</organism>
<dbReference type="EMBL" id="SOSA01000020">
    <property type="protein sequence ID" value="THC99344.1"/>
    <property type="molecule type" value="Genomic_DNA"/>
</dbReference>
<dbReference type="GO" id="GO:0071949">
    <property type="term" value="F:FAD binding"/>
    <property type="evidence" value="ECO:0007669"/>
    <property type="project" value="InterPro"/>
</dbReference>
<sequence length="98" mass="11022">MWGYALNPPSEGNFIKKAMFACSGRDFHRASTIPCGEPLGTAAFQTRSEEDRPFVIPQSATNIAFLSHFADLPEDTTMGMEYSMRTAQTLYMNYWGLE</sequence>
<evidence type="ECO:0000313" key="1">
    <source>
        <dbReference type="EMBL" id="THC99344.1"/>
    </source>
</evidence>